<dbReference type="InterPro" id="IPR011051">
    <property type="entry name" value="RmlC_Cupin_sf"/>
</dbReference>
<dbReference type="GO" id="GO:0043565">
    <property type="term" value="F:sequence-specific DNA binding"/>
    <property type="evidence" value="ECO:0007669"/>
    <property type="project" value="InterPro"/>
</dbReference>
<dbReference type="InterPro" id="IPR003313">
    <property type="entry name" value="AraC-bd"/>
</dbReference>
<dbReference type="PANTHER" id="PTHR11019:SF190">
    <property type="entry name" value="ARAC-FAMILY REGULATORY PROTEIN"/>
    <property type="match status" value="1"/>
</dbReference>
<dbReference type="Gene3D" id="2.60.120.10">
    <property type="entry name" value="Jelly Rolls"/>
    <property type="match status" value="1"/>
</dbReference>
<keyword evidence="4" id="KW-0804">Transcription</keyword>
<accession>A0A0B1QWL4</accession>
<dbReference type="RefSeq" id="WP_039337200.1">
    <property type="nucleotide sequence ID" value="NZ_JTJJ01000158.1"/>
</dbReference>
<dbReference type="EMBL" id="JTJJ01000158">
    <property type="protein sequence ID" value="KHJ65148.1"/>
    <property type="molecule type" value="Genomic_DNA"/>
</dbReference>
<dbReference type="PANTHER" id="PTHR11019">
    <property type="entry name" value="HTH-TYPE TRANSCRIPTIONAL REGULATOR NIMR"/>
    <property type="match status" value="1"/>
</dbReference>
<reference evidence="6 7" key="1">
    <citation type="submission" date="2014-11" db="EMBL/GenBank/DDBJ databases">
        <title>Genome sequencing of Pantoea rodasii ND03.</title>
        <authorList>
            <person name="Muhamad Yunos N.Y."/>
            <person name="Chan K.-G."/>
        </authorList>
    </citation>
    <scope>NUCLEOTIDE SEQUENCE [LARGE SCALE GENOMIC DNA]</scope>
    <source>
        <strain evidence="6 7">ND03</strain>
    </source>
</reference>
<dbReference type="SUPFAM" id="SSF46689">
    <property type="entry name" value="Homeodomain-like"/>
    <property type="match status" value="1"/>
</dbReference>
<dbReference type="Gene3D" id="1.10.10.60">
    <property type="entry name" value="Homeodomain-like"/>
    <property type="match status" value="1"/>
</dbReference>
<evidence type="ECO:0000256" key="1">
    <source>
        <dbReference type="ARBA" id="ARBA00022491"/>
    </source>
</evidence>
<proteinExistence type="predicted"/>
<organism evidence="6 7">
    <name type="scientific">Pantoea rodasii</name>
    <dbReference type="NCBI Taxonomy" id="1076549"/>
    <lineage>
        <taxon>Bacteria</taxon>
        <taxon>Pseudomonadati</taxon>
        <taxon>Pseudomonadota</taxon>
        <taxon>Gammaproteobacteria</taxon>
        <taxon>Enterobacterales</taxon>
        <taxon>Erwiniaceae</taxon>
        <taxon>Pantoea</taxon>
    </lineage>
</organism>
<keyword evidence="3" id="KW-0238">DNA-binding</keyword>
<dbReference type="Pfam" id="PF12833">
    <property type="entry name" value="HTH_18"/>
    <property type="match status" value="1"/>
</dbReference>
<name>A0A0B1QWL4_9GAMM</name>
<dbReference type="InterPro" id="IPR009057">
    <property type="entry name" value="Homeodomain-like_sf"/>
</dbReference>
<dbReference type="PROSITE" id="PS01124">
    <property type="entry name" value="HTH_ARAC_FAMILY_2"/>
    <property type="match status" value="1"/>
</dbReference>
<comment type="caution">
    <text evidence="6">The sequence shown here is derived from an EMBL/GenBank/DDBJ whole genome shotgun (WGS) entry which is preliminary data.</text>
</comment>
<dbReference type="SMART" id="SM00342">
    <property type="entry name" value="HTH_ARAC"/>
    <property type="match status" value="1"/>
</dbReference>
<dbReference type="FunFam" id="1.10.10.60:FF:000132">
    <property type="entry name" value="AraC family transcriptional regulator"/>
    <property type="match status" value="1"/>
</dbReference>
<evidence type="ECO:0000256" key="3">
    <source>
        <dbReference type="ARBA" id="ARBA00023125"/>
    </source>
</evidence>
<feature type="domain" description="HTH araC/xylS-type" evidence="5">
    <location>
        <begin position="160"/>
        <end position="257"/>
    </location>
</feature>
<gene>
    <name evidence="6" type="ORF">QU24_26140</name>
</gene>
<protein>
    <submittedName>
        <fullName evidence="6">AraC family transcriptional regulator</fullName>
    </submittedName>
</protein>
<dbReference type="AlphaFoldDB" id="A0A0B1QWL4"/>
<dbReference type="CDD" id="cd06124">
    <property type="entry name" value="cupin_NimR-like_N"/>
    <property type="match status" value="1"/>
</dbReference>
<dbReference type="InterPro" id="IPR018062">
    <property type="entry name" value="HTH_AraC-typ_CS"/>
</dbReference>
<evidence type="ECO:0000259" key="5">
    <source>
        <dbReference type="PROSITE" id="PS01124"/>
    </source>
</evidence>
<evidence type="ECO:0000313" key="7">
    <source>
        <dbReference type="Proteomes" id="UP000030853"/>
    </source>
</evidence>
<dbReference type="InterPro" id="IPR014710">
    <property type="entry name" value="RmlC-like_jellyroll"/>
</dbReference>
<keyword evidence="2" id="KW-0805">Transcription regulation</keyword>
<evidence type="ECO:0000256" key="2">
    <source>
        <dbReference type="ARBA" id="ARBA00023015"/>
    </source>
</evidence>
<evidence type="ECO:0000256" key="4">
    <source>
        <dbReference type="ARBA" id="ARBA00023163"/>
    </source>
</evidence>
<evidence type="ECO:0000313" key="6">
    <source>
        <dbReference type="EMBL" id="KHJ65148.1"/>
    </source>
</evidence>
<sequence>MNLQIEYQAPIDAPMLRFFMRYDEASAKTEYLPHAHDWGQVIFVTRHVMEIEVEGERLLAPSDMPIWIPPTHRHSSYNHDTAHFRTLNIAAELCHDLPAKACLLNVDAIVHAIMNDFARRSLEQPQTEADWRLCEVLIDRLGLAPVHTSYLPLSDDKFLAPILRALEDNPGDNTTLAQWAKRVFTTERTLARRCQQQLNMSFSEWRQRLRFLRAIALLEQGCSVQGIAHELGYSSASALIVMFQQQAGTTPDRYRSRLG</sequence>
<dbReference type="InterPro" id="IPR018060">
    <property type="entry name" value="HTH_AraC"/>
</dbReference>
<dbReference type="Proteomes" id="UP000030853">
    <property type="component" value="Unassembled WGS sequence"/>
</dbReference>
<dbReference type="GO" id="GO:0003700">
    <property type="term" value="F:DNA-binding transcription factor activity"/>
    <property type="evidence" value="ECO:0007669"/>
    <property type="project" value="InterPro"/>
</dbReference>
<dbReference type="SUPFAM" id="SSF51182">
    <property type="entry name" value="RmlC-like cupins"/>
    <property type="match status" value="1"/>
</dbReference>
<keyword evidence="1" id="KW-0678">Repressor</keyword>
<dbReference type="PROSITE" id="PS00041">
    <property type="entry name" value="HTH_ARAC_FAMILY_1"/>
    <property type="match status" value="1"/>
</dbReference>
<dbReference type="Pfam" id="PF02311">
    <property type="entry name" value="AraC_binding"/>
    <property type="match status" value="1"/>
</dbReference>